<keyword evidence="2" id="KW-0012">Acyltransferase</keyword>
<dbReference type="PANTHER" id="PTHR22753">
    <property type="entry name" value="TRANSMEMBRANE PROTEIN 68"/>
    <property type="match status" value="1"/>
</dbReference>
<proteinExistence type="predicted"/>
<comment type="caution">
    <text evidence="2">The sequence shown here is derived from an EMBL/GenBank/DDBJ whole genome shotgun (WGS) entry which is preliminary data.</text>
</comment>
<sequence>MSALADRDPSYVAAVLPLLRLAMRGYFRSEVRDMERVPEGGALMVGNHSGGFLAMDVPIIAVAFAETFGPDRPLYCLAHDMLFTGVAGPFMRKFGFVSADRESAHEVLSSGAVTIVFPGGDYDAYRPTLTANKIDFDGRTGYVRTALRAGVPIVPVVSIGGQEAQFHLTRGRWIGRHSPLKKLMRSDLFPLTFGFPFGLTPAGLNVPLPTKIVTQVLDAVDPAEVASDLGTDAEPEVVAAVDALVRARMQEALDELARQRKLPVLG</sequence>
<evidence type="ECO:0000313" key="3">
    <source>
        <dbReference type="Proteomes" id="UP000530424"/>
    </source>
</evidence>
<gene>
    <name evidence="2" type="ORF">HNR19_003839</name>
</gene>
<dbReference type="InterPro" id="IPR002123">
    <property type="entry name" value="Plipid/glycerol_acylTrfase"/>
</dbReference>
<dbReference type="RefSeq" id="WP_179669424.1">
    <property type="nucleotide sequence ID" value="NZ_JACCFP010000001.1"/>
</dbReference>
<dbReference type="InterPro" id="IPR016676">
    <property type="entry name" value="P_lipid/glycerol_AcTrfase_prd"/>
</dbReference>
<dbReference type="AlphaFoldDB" id="A0A853C7K3"/>
<evidence type="ECO:0000313" key="2">
    <source>
        <dbReference type="EMBL" id="NYJ03141.1"/>
    </source>
</evidence>
<keyword evidence="2" id="KW-0808">Transferase</keyword>
<protein>
    <submittedName>
        <fullName evidence="2">1-acyl-sn-glycerol-3-phosphate acyltransferase</fullName>
    </submittedName>
</protein>
<dbReference type="PANTHER" id="PTHR22753:SF14">
    <property type="entry name" value="MONOACYLGLYCEROL_DIACYLGLYCEROL O-ACYLTRANSFERASE"/>
    <property type="match status" value="1"/>
</dbReference>
<keyword evidence="3" id="KW-1185">Reference proteome</keyword>
<dbReference type="CDD" id="cd07987">
    <property type="entry name" value="LPLAT_MGAT-like"/>
    <property type="match status" value="1"/>
</dbReference>
<dbReference type="EMBL" id="JACCFP010000001">
    <property type="protein sequence ID" value="NYJ03141.1"/>
    <property type="molecule type" value="Genomic_DNA"/>
</dbReference>
<feature type="domain" description="Phospholipid/glycerol acyltransferase" evidence="1">
    <location>
        <begin position="42"/>
        <end position="161"/>
    </location>
</feature>
<dbReference type="Pfam" id="PF01553">
    <property type="entry name" value="Acyltransferase"/>
    <property type="match status" value="1"/>
</dbReference>
<dbReference type="Proteomes" id="UP000530424">
    <property type="component" value="Unassembled WGS sequence"/>
</dbReference>
<name>A0A853C7K3_9ACTN</name>
<accession>A0A853C7K3</accession>
<dbReference type="PIRSF" id="PIRSF016753">
    <property type="entry name" value="P_lipid/glycerol_ac_tran_prd"/>
    <property type="match status" value="1"/>
</dbReference>
<dbReference type="GO" id="GO:0016746">
    <property type="term" value="F:acyltransferase activity"/>
    <property type="evidence" value="ECO:0007669"/>
    <property type="project" value="UniProtKB-KW"/>
</dbReference>
<dbReference type="SMART" id="SM00563">
    <property type="entry name" value="PlsC"/>
    <property type="match status" value="1"/>
</dbReference>
<evidence type="ECO:0000259" key="1">
    <source>
        <dbReference type="SMART" id="SM00563"/>
    </source>
</evidence>
<dbReference type="GO" id="GO:0016020">
    <property type="term" value="C:membrane"/>
    <property type="evidence" value="ECO:0007669"/>
    <property type="project" value="TreeGrafter"/>
</dbReference>
<organism evidence="2 3">
    <name type="scientific">Nocardioides thalensis</name>
    <dbReference type="NCBI Taxonomy" id="1914755"/>
    <lineage>
        <taxon>Bacteria</taxon>
        <taxon>Bacillati</taxon>
        <taxon>Actinomycetota</taxon>
        <taxon>Actinomycetes</taxon>
        <taxon>Propionibacteriales</taxon>
        <taxon>Nocardioidaceae</taxon>
        <taxon>Nocardioides</taxon>
    </lineage>
</organism>
<reference evidence="2 3" key="1">
    <citation type="submission" date="2020-07" db="EMBL/GenBank/DDBJ databases">
        <title>Sequencing the genomes of 1000 actinobacteria strains.</title>
        <authorList>
            <person name="Klenk H.-P."/>
        </authorList>
    </citation>
    <scope>NUCLEOTIDE SEQUENCE [LARGE SCALE GENOMIC DNA]</scope>
    <source>
        <strain evidence="2 3">DSM 103833</strain>
    </source>
</reference>